<dbReference type="GO" id="GO:0016779">
    <property type="term" value="F:nucleotidyltransferase activity"/>
    <property type="evidence" value="ECO:0007669"/>
    <property type="project" value="UniProtKB-KW"/>
</dbReference>
<keyword evidence="4" id="KW-0548">Nucleotidyltransferase</keyword>
<dbReference type="GO" id="GO:0006352">
    <property type="term" value="P:DNA-templated transcription initiation"/>
    <property type="evidence" value="ECO:0007669"/>
    <property type="project" value="InterPro"/>
</dbReference>
<keyword evidence="8" id="KW-0804">Transcription</keyword>
<evidence type="ECO:0000256" key="1">
    <source>
        <dbReference type="ARBA" id="ARBA00008798"/>
    </source>
</evidence>
<comment type="similarity">
    <text evidence="1">Belongs to the sigma-54 factor family.</text>
</comment>
<proteinExistence type="inferred from homology"/>
<evidence type="ECO:0000256" key="8">
    <source>
        <dbReference type="ARBA" id="ARBA00023163"/>
    </source>
</evidence>
<keyword evidence="2" id="KW-0240">DNA-directed RNA polymerase</keyword>
<gene>
    <name evidence="11" type="ORF">FSBG_01693</name>
</gene>
<dbReference type="PIRSF" id="PIRSF000774">
    <property type="entry name" value="RpoN"/>
    <property type="match status" value="1"/>
</dbReference>
<keyword evidence="3" id="KW-0808">Transferase</keyword>
<dbReference type="PANTHER" id="PTHR32248">
    <property type="entry name" value="RNA POLYMERASE SIGMA-54 FACTOR"/>
    <property type="match status" value="1"/>
</dbReference>
<feature type="domain" description="RNA polymerase sigma factor 54 DNA-binding" evidence="9">
    <location>
        <begin position="248"/>
        <end position="387"/>
    </location>
</feature>
<dbReference type="Pfam" id="PF04963">
    <property type="entry name" value="Sigma54_CBD"/>
    <property type="match status" value="1"/>
</dbReference>
<evidence type="ECO:0000256" key="4">
    <source>
        <dbReference type="ARBA" id="ARBA00022695"/>
    </source>
</evidence>
<sequence length="389" mass="46429">MKGEKMKTSLGLEQKQILKLSQEMKLSLQVLSMPYRQVLNLWNGNMEKTYSSTEKSFFENLTEEKDFYTFLEEQLLYINPPKNIRENLIFCIYNLNSSGFLEFSDIELCKHLGISMKELKETYEYLYTLHPIGVGAHNFRECIRLQLQKKKEWNQKMEGILLHLQYIADGNSEKLRKKLGITKEEFQSFLNKIKNCNPIPARGYFIRKNLTIVPDFVLVLENEVWIAKENTELRDSLYSTQIIETPSIKLLRLCIEKRMDTLKKIVDYVVEYQKEYFKGENFLHTLHEKQVAHDLNLHLSTVSRAIQNKYLKTEKGIYSIKSLFCYEEKREKIKMEIERLIKYENYQKPYTDTQIQEELKSKFGKIPRRTIAKYRQELGYVSSFYRKIR</sequence>
<dbReference type="PROSITE" id="PS50044">
    <property type="entry name" value="SIGMA54_3"/>
    <property type="match status" value="1"/>
</dbReference>
<evidence type="ECO:0000256" key="6">
    <source>
        <dbReference type="ARBA" id="ARBA00023082"/>
    </source>
</evidence>
<evidence type="ECO:0000256" key="5">
    <source>
        <dbReference type="ARBA" id="ARBA00023015"/>
    </source>
</evidence>
<evidence type="ECO:0000313" key="11">
    <source>
        <dbReference type="EMBL" id="EFS22196.1"/>
    </source>
</evidence>
<dbReference type="PANTHER" id="PTHR32248:SF4">
    <property type="entry name" value="RNA POLYMERASE SIGMA-54 FACTOR"/>
    <property type="match status" value="1"/>
</dbReference>
<dbReference type="GO" id="GO:0000428">
    <property type="term" value="C:DNA-directed RNA polymerase complex"/>
    <property type="evidence" value="ECO:0007669"/>
    <property type="project" value="UniProtKB-KW"/>
</dbReference>
<dbReference type="InterPro" id="IPR007634">
    <property type="entry name" value="RNA_pol_sigma_54_DNA-bd"/>
</dbReference>
<reference evidence="11 12" key="1">
    <citation type="submission" date="2009-02" db="EMBL/GenBank/DDBJ databases">
        <title>The Genome Sequence of Fusobacterium sp. 3_1_5R.</title>
        <authorList>
            <consortium name="The Broad Institute Genome Sequencing Platform"/>
            <person name="Ward D."/>
            <person name="Young S.K."/>
            <person name="Kodira C.D."/>
            <person name="Zeng Q."/>
            <person name="Koehrsen M."/>
            <person name="Alvarado L."/>
            <person name="Berlin A."/>
            <person name="Borenstein D."/>
            <person name="Chen Z."/>
            <person name="Engels R."/>
            <person name="Freedman E."/>
            <person name="Gellesch M."/>
            <person name="Goldberg J."/>
            <person name="Griggs A."/>
            <person name="Gujja S."/>
            <person name="Heiman D."/>
            <person name="Hepburn T."/>
            <person name="Howarth C."/>
            <person name="Jen D."/>
            <person name="Larson L."/>
            <person name="Lewis B."/>
            <person name="Mehta T."/>
            <person name="Park D."/>
            <person name="Pearson M."/>
            <person name="Roberts A."/>
            <person name="Saif S."/>
            <person name="Shea T."/>
            <person name="Shenoy N."/>
            <person name="Sisk P."/>
            <person name="Stolte C."/>
            <person name="Sykes S."/>
            <person name="Walk T."/>
            <person name="White J."/>
            <person name="Yandava C."/>
            <person name="Allen-Vercoe E."/>
            <person name="Strauss J."/>
            <person name="Ambrose C."/>
            <person name="Lander E."/>
            <person name="Nusbaum C."/>
            <person name="Galagan J."/>
            <person name="Birren B."/>
        </authorList>
    </citation>
    <scope>NUCLEOTIDE SEQUENCE [LARGE SCALE GENOMIC DNA]</scope>
    <source>
        <strain evidence="11 12">3_1_5R</strain>
    </source>
</reference>
<evidence type="ECO:0000256" key="3">
    <source>
        <dbReference type="ARBA" id="ARBA00022679"/>
    </source>
</evidence>
<dbReference type="GO" id="GO:0003677">
    <property type="term" value="F:DNA binding"/>
    <property type="evidence" value="ECO:0007669"/>
    <property type="project" value="UniProtKB-KW"/>
</dbReference>
<accession>E5BI73</accession>
<evidence type="ECO:0000256" key="2">
    <source>
        <dbReference type="ARBA" id="ARBA00022478"/>
    </source>
</evidence>
<protein>
    <submittedName>
        <fullName evidence="11">Putative RNA polymerase sigma-54 factor</fullName>
    </submittedName>
</protein>
<evidence type="ECO:0000259" key="10">
    <source>
        <dbReference type="Pfam" id="PF04963"/>
    </source>
</evidence>
<keyword evidence="6" id="KW-0731">Sigma factor</keyword>
<dbReference type="AlphaFoldDB" id="E5BI73"/>
<name>E5BI73_9FUSO</name>
<dbReference type="Proteomes" id="UP000002975">
    <property type="component" value="Unassembled WGS sequence"/>
</dbReference>
<keyword evidence="5" id="KW-0805">Transcription regulation</keyword>
<evidence type="ECO:0000256" key="7">
    <source>
        <dbReference type="ARBA" id="ARBA00023125"/>
    </source>
</evidence>
<dbReference type="GO" id="GO:0001216">
    <property type="term" value="F:DNA-binding transcription activator activity"/>
    <property type="evidence" value="ECO:0007669"/>
    <property type="project" value="InterPro"/>
</dbReference>
<organism evidence="11 12">
    <name type="scientific">Fusobacterium gonidiaformans 3-1-5R</name>
    <dbReference type="NCBI Taxonomy" id="469605"/>
    <lineage>
        <taxon>Bacteria</taxon>
        <taxon>Fusobacteriati</taxon>
        <taxon>Fusobacteriota</taxon>
        <taxon>Fusobacteriia</taxon>
        <taxon>Fusobacteriales</taxon>
        <taxon>Fusobacteriaceae</taxon>
        <taxon>Fusobacterium</taxon>
    </lineage>
</organism>
<feature type="domain" description="RNA polymerase sigma factor 54 core-binding" evidence="10">
    <location>
        <begin position="59"/>
        <end position="233"/>
    </location>
</feature>
<dbReference type="InterPro" id="IPR038709">
    <property type="entry name" value="RpoN_core-bd_sf"/>
</dbReference>
<keyword evidence="7" id="KW-0238">DNA-binding</keyword>
<dbReference type="GO" id="GO:0016987">
    <property type="term" value="F:sigma factor activity"/>
    <property type="evidence" value="ECO:0007669"/>
    <property type="project" value="UniProtKB-KW"/>
</dbReference>
<dbReference type="HOGENOM" id="CLU_020569_1_0_0"/>
<keyword evidence="12" id="KW-1185">Reference proteome</keyword>
<dbReference type="EMBL" id="GG657974">
    <property type="protein sequence ID" value="EFS22196.1"/>
    <property type="molecule type" value="Genomic_DNA"/>
</dbReference>
<evidence type="ECO:0000313" key="12">
    <source>
        <dbReference type="Proteomes" id="UP000002975"/>
    </source>
</evidence>
<dbReference type="Pfam" id="PF04552">
    <property type="entry name" value="Sigma54_DBD"/>
    <property type="match status" value="1"/>
</dbReference>
<dbReference type="InterPro" id="IPR000394">
    <property type="entry name" value="RNA_pol_sigma_54"/>
</dbReference>
<dbReference type="PRINTS" id="PR00045">
    <property type="entry name" value="SIGMA54FCT"/>
</dbReference>
<dbReference type="PROSITE" id="PS00718">
    <property type="entry name" value="SIGMA54_2"/>
    <property type="match status" value="1"/>
</dbReference>
<evidence type="ECO:0000259" key="9">
    <source>
        <dbReference type="Pfam" id="PF04552"/>
    </source>
</evidence>
<dbReference type="Gene3D" id="1.10.10.60">
    <property type="entry name" value="Homeodomain-like"/>
    <property type="match status" value="1"/>
</dbReference>
<dbReference type="Gene3D" id="1.10.10.1330">
    <property type="entry name" value="RNA polymerase sigma-54 factor, core-binding domain"/>
    <property type="match status" value="1"/>
</dbReference>
<dbReference type="InterPro" id="IPR007046">
    <property type="entry name" value="RNA_pol_sigma_54_core-bd"/>
</dbReference>
<dbReference type="BioCyc" id="FSP469605-HMP:GTSP-1737-MONOMER"/>